<comment type="caution">
    <text evidence="1">The sequence shown here is derived from an EMBL/GenBank/DDBJ whole genome shotgun (WGS) entry which is preliminary data.</text>
</comment>
<name>A0A1Y4LQW2_9FIRM</name>
<gene>
    <name evidence="1" type="ORF">B5F15_06190</name>
</gene>
<dbReference type="EMBL" id="NFKL01000007">
    <property type="protein sequence ID" value="OUP59055.1"/>
    <property type="molecule type" value="Genomic_DNA"/>
</dbReference>
<organism evidence="1 2">
    <name type="scientific">Butyricicoccus pullicaecorum</name>
    <dbReference type="NCBI Taxonomy" id="501571"/>
    <lineage>
        <taxon>Bacteria</taxon>
        <taxon>Bacillati</taxon>
        <taxon>Bacillota</taxon>
        <taxon>Clostridia</taxon>
        <taxon>Eubacteriales</taxon>
        <taxon>Butyricicoccaceae</taxon>
        <taxon>Butyricicoccus</taxon>
    </lineage>
</organism>
<protein>
    <recommendedName>
        <fullName evidence="3">DnaD domain-containing protein</fullName>
    </recommendedName>
</protein>
<accession>A0A1Y4LQW2</accession>
<evidence type="ECO:0008006" key="3">
    <source>
        <dbReference type="Google" id="ProtNLM"/>
    </source>
</evidence>
<dbReference type="STRING" id="501571.GCA_900143195_02008"/>
<evidence type="ECO:0000313" key="1">
    <source>
        <dbReference type="EMBL" id="OUP59055.1"/>
    </source>
</evidence>
<dbReference type="RefSeq" id="WP_087414742.1">
    <property type="nucleotide sequence ID" value="NZ_NFKL01000007.1"/>
</dbReference>
<proteinExistence type="predicted"/>
<reference evidence="2" key="1">
    <citation type="submission" date="2017-04" db="EMBL/GenBank/DDBJ databases">
        <title>Function of individual gut microbiota members based on whole genome sequencing of pure cultures obtained from chicken caecum.</title>
        <authorList>
            <person name="Medvecky M."/>
            <person name="Cejkova D."/>
            <person name="Polansky O."/>
            <person name="Karasova D."/>
            <person name="Kubasova T."/>
            <person name="Cizek A."/>
            <person name="Rychlik I."/>
        </authorList>
    </citation>
    <scope>NUCLEOTIDE SEQUENCE [LARGE SCALE GENOMIC DNA]</scope>
    <source>
        <strain evidence="2">An179</strain>
    </source>
</reference>
<sequence>MAERRMFSKKIVGSARFLRLPATARLLYYDLGMQADDDGVVEAFTVLQMTHADESDLNALVEKGFVRILNDDLVSLIIDWKTNNLIRKDRYIASFYRYLLPDFDGIPDDNQRLTDGKPMVNLGKDSIGKDRLDQDSIGKARGKEPEPFDPNEFDSIRKEFIERFEREPDAAFLPSVRAQMVAGKSEQDVIEVIRQAAQRRPHNPEAYILATLKQYESKPQELPAADRPLEQWEQDWLAEVQRRRAQRGVEQDD</sequence>
<dbReference type="AlphaFoldDB" id="A0A1Y4LQW2"/>
<dbReference type="Proteomes" id="UP000195326">
    <property type="component" value="Unassembled WGS sequence"/>
</dbReference>
<evidence type="ECO:0000313" key="2">
    <source>
        <dbReference type="Proteomes" id="UP000195326"/>
    </source>
</evidence>